<evidence type="ECO:0000313" key="2">
    <source>
        <dbReference type="Proteomes" id="UP001059663"/>
    </source>
</evidence>
<organism evidence="1 2">
    <name type="scientific">Janibacter limosus</name>
    <dbReference type="NCBI Taxonomy" id="53458"/>
    <lineage>
        <taxon>Bacteria</taxon>
        <taxon>Bacillati</taxon>
        <taxon>Actinomycetota</taxon>
        <taxon>Actinomycetes</taxon>
        <taxon>Micrococcales</taxon>
        <taxon>Intrasporangiaceae</taxon>
        <taxon>Janibacter</taxon>
    </lineage>
</organism>
<sequence length="287" mass="31469">MSAFIDAHHKRFGVVPICRVLTEHGCPDRPRAPTTPLVLEACRLGRCVTSWSLDEVCRVHKASRGGLYGARKIYHQLCREGVTVHGSPVARCTIERLMKTAGMQGVRRDRRVRTTIADDAAIRPADPVKRDFTATRPNELWVVDFTYVATFAGFVYVAFAIDVFSRMIVGWRAASSMKTDLPLDALDMALWSRRRAGRDVTGLVHHSDAGSQYTSIRYTDRLIEAGLHASIGTVGDSYDCEHRDCATTRGLTLAYDRPCGCPRVDVSAPGGGVHRAAGRVGSDLIGA</sequence>
<dbReference type="Proteomes" id="UP001059663">
    <property type="component" value="Chromosome"/>
</dbReference>
<reference evidence="1" key="1">
    <citation type="submission" date="2021-11" db="EMBL/GenBank/DDBJ databases">
        <title>Study of the species diversity of bacterial strains isolated from a unique natural object - Shulgan-Tash cave (Bashkiria).</title>
        <authorList>
            <person name="Sazanova A.L."/>
            <person name="Chirak E.R."/>
            <person name="Safronova V.I."/>
        </authorList>
    </citation>
    <scope>NUCLEOTIDE SEQUENCE</scope>
    <source>
        <strain evidence="1">P1</strain>
    </source>
</reference>
<gene>
    <name evidence="1" type="ORF">LP422_14105</name>
</gene>
<name>A0AC61U234_9MICO</name>
<accession>A0AC61U234</accession>
<proteinExistence type="predicted"/>
<protein>
    <submittedName>
        <fullName evidence="1">IS3 family transposase</fullName>
    </submittedName>
</protein>
<evidence type="ECO:0000313" key="1">
    <source>
        <dbReference type="EMBL" id="UUZ43857.1"/>
    </source>
</evidence>
<dbReference type="EMBL" id="CP087977">
    <property type="protein sequence ID" value="UUZ43857.1"/>
    <property type="molecule type" value="Genomic_DNA"/>
</dbReference>